<accession>A0ABP7H4R5</accession>
<proteinExistence type="inferred from homology"/>
<name>A0ABP7H4R5_9ACTN</name>
<dbReference type="SUPFAM" id="SSF53850">
    <property type="entry name" value="Periplasmic binding protein-like II"/>
    <property type="match status" value="1"/>
</dbReference>
<sequence length="421" mass="45574">MSAMSNSNFSRRSIFRAAAGMAAAGTLAACGSNNGRGGSGGSGTQLTQYFHAYGEAGVEQAVKRYAKGYTKANVATQWITGSDYETKLFAALLTKQAPDVFEFHPQIQLVKSGQVADLTDIIEPVMGDFNQADIASHKVDGKIYGVRMIDDPQFFFYRKSMLEKANVAVPTTLDELIEAADKLTTSKVKGLFLGNDLHAIEAPLIWSAGAETLTDKNEVGFNTDAVAGGLSQLRKLFTSGNLLLDAPADFWDPSALDQGLCAIQFCGMWAMPVMQKALGDDLGIFPFPKVGSAGKPSVYNGGWSMFVNAKGKNVEAAKEYVKWLWIEQKKNQEDFATSYGFHIPPRTSIAQQATKLQSGLPAEGVKLFNTYGHFDNIGWTQAMWTALDTVIADSVRKGGDPKAALDKADKTVTRELKKLFG</sequence>
<dbReference type="EMBL" id="BAABDE010000007">
    <property type="protein sequence ID" value="GAA3783525.1"/>
    <property type="molecule type" value="Genomic_DNA"/>
</dbReference>
<dbReference type="RefSeq" id="WP_275779447.1">
    <property type="nucleotide sequence ID" value="NZ_BAABDE010000007.1"/>
</dbReference>
<evidence type="ECO:0000313" key="5">
    <source>
        <dbReference type="EMBL" id="GAA3783525.1"/>
    </source>
</evidence>
<dbReference type="PANTHER" id="PTHR30061:SF50">
    <property type="entry name" value="MALTOSE_MALTODEXTRIN-BINDING PERIPLASMIC PROTEIN"/>
    <property type="match status" value="1"/>
</dbReference>
<evidence type="ECO:0000256" key="1">
    <source>
        <dbReference type="ARBA" id="ARBA00008520"/>
    </source>
</evidence>
<keyword evidence="6" id="KW-1185">Reference proteome</keyword>
<dbReference type="PANTHER" id="PTHR30061">
    <property type="entry name" value="MALTOSE-BINDING PERIPLASMIC PROTEIN"/>
    <property type="match status" value="1"/>
</dbReference>
<evidence type="ECO:0000313" key="6">
    <source>
        <dbReference type="Proteomes" id="UP001501009"/>
    </source>
</evidence>
<dbReference type="InterPro" id="IPR006059">
    <property type="entry name" value="SBP"/>
</dbReference>
<dbReference type="CDD" id="cd13585">
    <property type="entry name" value="PBP2_TMBP_like"/>
    <property type="match status" value="1"/>
</dbReference>
<comment type="similarity">
    <text evidence="1">Belongs to the bacterial solute-binding protein 1 family.</text>
</comment>
<gene>
    <name evidence="5" type="ORF">GCM10022403_017690</name>
</gene>
<keyword evidence="2" id="KW-0813">Transport</keyword>
<dbReference type="Gene3D" id="3.40.190.10">
    <property type="entry name" value="Periplasmic binding protein-like II"/>
    <property type="match status" value="1"/>
</dbReference>
<dbReference type="Pfam" id="PF01547">
    <property type="entry name" value="SBP_bac_1"/>
    <property type="match status" value="1"/>
</dbReference>
<evidence type="ECO:0000256" key="3">
    <source>
        <dbReference type="ARBA" id="ARBA00022729"/>
    </source>
</evidence>
<reference evidence="6" key="1">
    <citation type="journal article" date="2019" name="Int. J. Syst. Evol. Microbiol.">
        <title>The Global Catalogue of Microorganisms (GCM) 10K type strain sequencing project: providing services to taxonomists for standard genome sequencing and annotation.</title>
        <authorList>
            <consortium name="The Broad Institute Genomics Platform"/>
            <consortium name="The Broad Institute Genome Sequencing Center for Infectious Disease"/>
            <person name="Wu L."/>
            <person name="Ma J."/>
        </authorList>
    </citation>
    <scope>NUCLEOTIDE SEQUENCE [LARGE SCALE GENOMIC DNA]</scope>
    <source>
        <strain evidence="6">JCM 17138</strain>
    </source>
</reference>
<protein>
    <submittedName>
        <fullName evidence="5">Sugar ABC transporter substrate-binding protein</fullName>
    </submittedName>
</protein>
<organism evidence="5 6">
    <name type="scientific">Streptomyces coacervatus</name>
    <dbReference type="NCBI Taxonomy" id="647381"/>
    <lineage>
        <taxon>Bacteria</taxon>
        <taxon>Bacillati</taxon>
        <taxon>Actinomycetota</taxon>
        <taxon>Actinomycetes</taxon>
        <taxon>Kitasatosporales</taxon>
        <taxon>Streptomycetaceae</taxon>
        <taxon>Streptomyces</taxon>
    </lineage>
</organism>
<evidence type="ECO:0000256" key="4">
    <source>
        <dbReference type="SAM" id="SignalP"/>
    </source>
</evidence>
<feature type="signal peptide" evidence="4">
    <location>
        <begin position="1"/>
        <end position="28"/>
    </location>
</feature>
<keyword evidence="3 4" id="KW-0732">Signal</keyword>
<evidence type="ECO:0000256" key="2">
    <source>
        <dbReference type="ARBA" id="ARBA00022448"/>
    </source>
</evidence>
<comment type="caution">
    <text evidence="5">The sequence shown here is derived from an EMBL/GenBank/DDBJ whole genome shotgun (WGS) entry which is preliminary data.</text>
</comment>
<dbReference type="Proteomes" id="UP001501009">
    <property type="component" value="Unassembled WGS sequence"/>
</dbReference>
<feature type="chain" id="PRO_5045355751" evidence="4">
    <location>
        <begin position="29"/>
        <end position="421"/>
    </location>
</feature>